<keyword evidence="3" id="KW-1185">Reference proteome</keyword>
<protein>
    <submittedName>
        <fullName evidence="2">Uncharacterized protein</fullName>
    </submittedName>
</protein>
<dbReference type="Proteomes" id="UP001420932">
    <property type="component" value="Unassembled WGS sequence"/>
</dbReference>
<reference evidence="2 3" key="1">
    <citation type="submission" date="2024-01" db="EMBL/GenBank/DDBJ databases">
        <title>Genome assemblies of Stephania.</title>
        <authorList>
            <person name="Yang L."/>
        </authorList>
    </citation>
    <scope>NUCLEOTIDE SEQUENCE [LARGE SCALE GENOMIC DNA]</scope>
    <source>
        <strain evidence="2">YNDBR</strain>
        <tissue evidence="2">Leaf</tissue>
    </source>
</reference>
<dbReference type="AlphaFoldDB" id="A0AAP0L0Y9"/>
<feature type="region of interest" description="Disordered" evidence="1">
    <location>
        <begin position="186"/>
        <end position="223"/>
    </location>
</feature>
<dbReference type="EMBL" id="JBBNAF010000003">
    <property type="protein sequence ID" value="KAK9160589.1"/>
    <property type="molecule type" value="Genomic_DNA"/>
</dbReference>
<evidence type="ECO:0000256" key="1">
    <source>
        <dbReference type="SAM" id="MobiDB-lite"/>
    </source>
</evidence>
<evidence type="ECO:0000313" key="3">
    <source>
        <dbReference type="Proteomes" id="UP001420932"/>
    </source>
</evidence>
<evidence type="ECO:0000313" key="2">
    <source>
        <dbReference type="EMBL" id="KAK9160589.1"/>
    </source>
</evidence>
<accession>A0AAP0L0Y9</accession>
<proteinExistence type="predicted"/>
<name>A0AAP0L0Y9_9MAGN</name>
<organism evidence="2 3">
    <name type="scientific">Stephania yunnanensis</name>
    <dbReference type="NCBI Taxonomy" id="152371"/>
    <lineage>
        <taxon>Eukaryota</taxon>
        <taxon>Viridiplantae</taxon>
        <taxon>Streptophyta</taxon>
        <taxon>Embryophyta</taxon>
        <taxon>Tracheophyta</taxon>
        <taxon>Spermatophyta</taxon>
        <taxon>Magnoliopsida</taxon>
        <taxon>Ranunculales</taxon>
        <taxon>Menispermaceae</taxon>
        <taxon>Menispermoideae</taxon>
        <taxon>Cissampelideae</taxon>
        <taxon>Stephania</taxon>
    </lineage>
</organism>
<sequence length="223" mass="24734">MEAVDSQYDEADHRDSEEDTLYNTKWYQIQTQASHLEPNSYACKCDTSSISKPTPKGAAFKILQQNLLSMHASDLLRTLASTPNALNAGNPKNLAFRISGFSSFKWSSPKPWISPLKILNRYRIMTTISTNNSTITLICHSHLHVDSDHNISHYVPKKSLNDTPHTPLSASAAATAVAGHRALTEPRPVSPLHEEDDLRHPCSSRLSLPHGFRSPSSFPAARH</sequence>
<gene>
    <name evidence="2" type="ORF">Syun_006930</name>
</gene>
<comment type="caution">
    <text evidence="2">The sequence shown here is derived from an EMBL/GenBank/DDBJ whole genome shotgun (WGS) entry which is preliminary data.</text>
</comment>